<evidence type="ECO:0000313" key="3">
    <source>
        <dbReference type="Proteomes" id="UP000439903"/>
    </source>
</evidence>
<sequence length="939" mass="109934">MSSPKSEKQPTKDQTNISIDVPHGGKKIFKYVFSPNMQYIATLSQEDQSIVGWTITKDLTIEYNNSINASELNSVLSVDHNIFGANEYGFYNHNALLGISDCKQVILKLDRHVFGYGFNFAIIDIAAKSRQLLSAQGLKGKIANIAFLENGDLAIVKGEPVYRAYIFSKSNSKANHRWTCKNSIELENFFRCFIFQNGNLMMLFEVPHVIMQWDLITRRFKMQYILNSDIYNLIARLNSDNTLLAVAGGFWEFVVYIYSTKSGIIVAKRAFDEQLHNFCFIGLREEERLFFSASNYKTESYNSYILNPRNKLNESLAINVLCDIYSPTYQNYKSIGPINIISDYIIEFDKDHLSIRRLSQYENWKNYLECKECYTGNTYFNVKEIKQFIMATLEKYKSNQIQNYSYETKKFNGELCTWIVDFYNNNNCMSLKACVESDKEIGMQTPYTPLILDNGINLMYCWGDCDKDKSETKETAHQSIIKTLFSFNDKLNINSEILPPPKCEGLKCYDYFPNELTLILYGEVLFHEAIQKKTYWIIERLLNDGYNHSLSMIKNENVCNFILLINQIAFMLVELEKFNSNQRFTEKFLSKTNMLTDGYTRSSLLFHLQHCEIYIHLHYLFDTSFFDHLFFWISEKLNFLKESYSKIYNVLAFPYLLYLSCFVTYPKNTVRLMIPLLGFATYPKDYSYRELFYLDGNPFTSLLDAPDYYKWWNIKALVNFKWNAYGRMYYFIIWAIYTIFMCCFLIVSTIPVDKLSWNNQVILLTATICFGIIHFIFEVHQFIHSPIYYIASPWNWFDLTAILFPTIISFIWLFIKTPSVWIITIGVFLLETRFLLFFRVLGYFGKYFAIMIGVAQKVFSFLVVLGIMVLVFAHSLHLLLRPTSKYSYDQPSYTDDINNPWNLVSTYQFILPNGTVSGSSLLKLQMIIQICFHYLVLLF</sequence>
<dbReference type="OrthoDB" id="6068913at2759"/>
<reference evidence="2 3" key="1">
    <citation type="journal article" date="2019" name="Environ. Microbiol.">
        <title>At the nexus of three kingdoms: the genome of the mycorrhizal fungus Gigaspora margarita provides insights into plant, endobacterial and fungal interactions.</title>
        <authorList>
            <person name="Venice F."/>
            <person name="Ghignone S."/>
            <person name="Salvioli di Fossalunga A."/>
            <person name="Amselem J."/>
            <person name="Novero M."/>
            <person name="Xianan X."/>
            <person name="Sedzielewska Toro K."/>
            <person name="Morin E."/>
            <person name="Lipzen A."/>
            <person name="Grigoriev I.V."/>
            <person name="Henrissat B."/>
            <person name="Martin F.M."/>
            <person name="Bonfante P."/>
        </authorList>
    </citation>
    <scope>NUCLEOTIDE SEQUENCE [LARGE SCALE GENOMIC DNA]</scope>
    <source>
        <strain evidence="2 3">BEG34</strain>
    </source>
</reference>
<feature type="transmembrane region" description="Helical" evidence="1">
    <location>
        <begin position="762"/>
        <end position="783"/>
    </location>
</feature>
<dbReference type="SUPFAM" id="SSF50978">
    <property type="entry name" value="WD40 repeat-like"/>
    <property type="match status" value="1"/>
</dbReference>
<evidence type="ECO:0000256" key="1">
    <source>
        <dbReference type="SAM" id="Phobius"/>
    </source>
</evidence>
<accession>A0A8H4AHL3</accession>
<protein>
    <submittedName>
        <fullName evidence="2">Transient receptor potential cation channel subfamily a member 1-like</fullName>
    </submittedName>
</protein>
<keyword evidence="1" id="KW-0812">Transmembrane</keyword>
<keyword evidence="1" id="KW-0472">Membrane</keyword>
<organism evidence="2 3">
    <name type="scientific">Gigaspora margarita</name>
    <dbReference type="NCBI Taxonomy" id="4874"/>
    <lineage>
        <taxon>Eukaryota</taxon>
        <taxon>Fungi</taxon>
        <taxon>Fungi incertae sedis</taxon>
        <taxon>Mucoromycota</taxon>
        <taxon>Glomeromycotina</taxon>
        <taxon>Glomeromycetes</taxon>
        <taxon>Diversisporales</taxon>
        <taxon>Gigasporaceae</taxon>
        <taxon>Gigaspora</taxon>
    </lineage>
</organism>
<keyword evidence="3" id="KW-1185">Reference proteome</keyword>
<feature type="transmembrane region" description="Helical" evidence="1">
    <location>
        <begin position="858"/>
        <end position="880"/>
    </location>
</feature>
<dbReference type="Proteomes" id="UP000439903">
    <property type="component" value="Unassembled WGS sequence"/>
</dbReference>
<name>A0A8H4AHL3_GIGMA</name>
<gene>
    <name evidence="2" type="ORF">F8M41_020961</name>
</gene>
<feature type="transmembrane region" description="Helical" evidence="1">
    <location>
        <begin position="729"/>
        <end position="750"/>
    </location>
</feature>
<dbReference type="InterPro" id="IPR036322">
    <property type="entry name" value="WD40_repeat_dom_sf"/>
</dbReference>
<comment type="caution">
    <text evidence="2">The sequence shown here is derived from an EMBL/GenBank/DDBJ whole genome shotgun (WGS) entry which is preliminary data.</text>
</comment>
<dbReference type="AlphaFoldDB" id="A0A8H4AHL3"/>
<keyword evidence="1" id="KW-1133">Transmembrane helix</keyword>
<feature type="transmembrane region" description="Helical" evidence="1">
    <location>
        <begin position="795"/>
        <end position="815"/>
    </location>
</feature>
<keyword evidence="2" id="KW-0675">Receptor</keyword>
<feature type="transmembrane region" description="Helical" evidence="1">
    <location>
        <begin position="821"/>
        <end position="838"/>
    </location>
</feature>
<evidence type="ECO:0000313" key="2">
    <source>
        <dbReference type="EMBL" id="KAF0496479.1"/>
    </source>
</evidence>
<dbReference type="EMBL" id="WTPW01000599">
    <property type="protein sequence ID" value="KAF0496479.1"/>
    <property type="molecule type" value="Genomic_DNA"/>
</dbReference>
<proteinExistence type="predicted"/>